<keyword evidence="1" id="KW-0472">Membrane</keyword>
<reference evidence="4" key="1">
    <citation type="submission" date="2012-04" db="EMBL/GenBank/DDBJ databases">
        <title>The Genome Sequence of Loa loa.</title>
        <authorList>
            <consortium name="The Broad Institute Genome Sequencing Platform"/>
            <consortium name="Broad Institute Genome Sequencing Center for Infectious Disease"/>
            <person name="Nutman T.B."/>
            <person name="Fink D.L."/>
            <person name="Russ C."/>
            <person name="Young S."/>
            <person name="Zeng Q."/>
            <person name="Gargeya S."/>
            <person name="Alvarado L."/>
            <person name="Berlin A."/>
            <person name="Chapman S.B."/>
            <person name="Chen Z."/>
            <person name="Freedman E."/>
            <person name="Gellesch M."/>
            <person name="Goldberg J."/>
            <person name="Griggs A."/>
            <person name="Gujja S."/>
            <person name="Heilman E.R."/>
            <person name="Heiman D."/>
            <person name="Howarth C."/>
            <person name="Mehta T."/>
            <person name="Neiman D."/>
            <person name="Pearson M."/>
            <person name="Roberts A."/>
            <person name="Saif S."/>
            <person name="Shea T."/>
            <person name="Shenoy N."/>
            <person name="Sisk P."/>
            <person name="Stolte C."/>
            <person name="Sykes S."/>
            <person name="White J."/>
            <person name="Yandava C."/>
            <person name="Haas B."/>
            <person name="Henn M.R."/>
            <person name="Nusbaum C."/>
            <person name="Birren B."/>
        </authorList>
    </citation>
    <scope>NUCLEOTIDE SEQUENCE [LARGE SCALE GENOMIC DNA]</scope>
</reference>
<dbReference type="KEGG" id="loa:LOAG_10499"/>
<dbReference type="InterPro" id="IPR010468">
    <property type="entry name" value="HSL_N"/>
</dbReference>
<dbReference type="Pfam" id="PF06350">
    <property type="entry name" value="HSL_N"/>
    <property type="match status" value="1"/>
</dbReference>
<proteinExistence type="predicted"/>
<dbReference type="GO" id="GO:0019433">
    <property type="term" value="P:triglyceride catabolic process"/>
    <property type="evidence" value="ECO:0007669"/>
    <property type="project" value="TreeGrafter"/>
</dbReference>
<dbReference type="GeneID" id="9947943"/>
<dbReference type="InterPro" id="IPR029058">
    <property type="entry name" value="AB_hydrolase_fold"/>
</dbReference>
<evidence type="ECO:0000313" key="4">
    <source>
        <dbReference type="EMBL" id="EFO18000.1"/>
    </source>
</evidence>
<keyword evidence="1" id="KW-0812">Transmembrane</keyword>
<dbReference type="GO" id="GO:0004771">
    <property type="term" value="F:sterol ester esterase activity"/>
    <property type="evidence" value="ECO:0007669"/>
    <property type="project" value="TreeGrafter"/>
</dbReference>
<name>A0A1S0TQC4_LOALO</name>
<feature type="domain" description="Hormone-sensitive lipase N-terminal" evidence="2">
    <location>
        <begin position="21"/>
        <end position="98"/>
    </location>
</feature>
<evidence type="ECO:0000259" key="2">
    <source>
        <dbReference type="Pfam" id="PF06350"/>
    </source>
</evidence>
<dbReference type="InParanoid" id="A0A1S0TQC4"/>
<dbReference type="GO" id="GO:0004806">
    <property type="term" value="F:triacylglycerol lipase activity"/>
    <property type="evidence" value="ECO:0007669"/>
    <property type="project" value="TreeGrafter"/>
</dbReference>
<sequence length="233" mass="26330">VDVPDNCLFPDFTGDTGDYSKYQVMLGGIEVLDPSCFYGSSLGFQFPPSVGRIFRLICVILAIYSLSWKKGRNTLGSLLNSPWFIRSPEQRTRLIVKQVPLIFCLNMTINELREIRWVGSVTVGTTNGGTVKIPESSYIEPRPAKSHILSGIEALLDSRVNFHHRRIYYFIVMVTYLRAWAKLLNCSVVSVEYSLAPGNPFPRPTEDVLYAYAYIINNATRLGLYLVLADFRS</sequence>
<evidence type="ECO:0000259" key="3">
    <source>
        <dbReference type="Pfam" id="PF07859"/>
    </source>
</evidence>
<dbReference type="OrthoDB" id="408631at2759"/>
<dbReference type="GO" id="GO:0005829">
    <property type="term" value="C:cytosol"/>
    <property type="evidence" value="ECO:0007669"/>
    <property type="project" value="TreeGrafter"/>
</dbReference>
<dbReference type="RefSeq" id="XP_003146071.1">
    <property type="nucleotide sequence ID" value="XM_003146023.1"/>
</dbReference>
<feature type="transmembrane region" description="Helical" evidence="1">
    <location>
        <begin position="167"/>
        <end position="191"/>
    </location>
</feature>
<dbReference type="Gene3D" id="3.40.50.1820">
    <property type="entry name" value="alpha/beta hydrolase"/>
    <property type="match status" value="1"/>
</dbReference>
<feature type="transmembrane region" description="Helical" evidence="1">
    <location>
        <begin position="211"/>
        <end position="228"/>
    </location>
</feature>
<evidence type="ECO:0000256" key="1">
    <source>
        <dbReference type="SAM" id="Phobius"/>
    </source>
</evidence>
<dbReference type="AlphaFoldDB" id="A0A1S0TQC4"/>
<dbReference type="CTD" id="9947943"/>
<dbReference type="InterPro" id="IPR013094">
    <property type="entry name" value="AB_hydrolase_3"/>
</dbReference>
<feature type="non-terminal residue" evidence="4">
    <location>
        <position position="1"/>
    </location>
</feature>
<organism evidence="4">
    <name type="scientific">Loa loa</name>
    <name type="common">Eye worm</name>
    <name type="synonym">Filaria loa</name>
    <dbReference type="NCBI Taxonomy" id="7209"/>
    <lineage>
        <taxon>Eukaryota</taxon>
        <taxon>Metazoa</taxon>
        <taxon>Ecdysozoa</taxon>
        <taxon>Nematoda</taxon>
        <taxon>Chromadorea</taxon>
        <taxon>Rhabditida</taxon>
        <taxon>Spirurina</taxon>
        <taxon>Spiruromorpha</taxon>
        <taxon>Filarioidea</taxon>
        <taxon>Onchocercidae</taxon>
        <taxon>Loa</taxon>
    </lineage>
</organism>
<accession>A0A1S0TQC4</accession>
<dbReference type="PANTHER" id="PTHR23025:SF3">
    <property type="entry name" value="HORMONE-SENSITIVE LIPASE"/>
    <property type="match status" value="1"/>
</dbReference>
<dbReference type="SUPFAM" id="SSF53474">
    <property type="entry name" value="alpha/beta-Hydrolases"/>
    <property type="match status" value="1"/>
</dbReference>
<protein>
    <submittedName>
        <fullName evidence="4">Uncharacterized protein</fullName>
    </submittedName>
</protein>
<dbReference type="PANTHER" id="PTHR23025">
    <property type="entry name" value="TRIACYLGLYCEROL LIPASE"/>
    <property type="match status" value="1"/>
</dbReference>
<gene>
    <name evidence="4" type="ORF">LOAG_10499</name>
</gene>
<feature type="domain" description="Alpha/beta hydrolase fold-3" evidence="3">
    <location>
        <begin position="176"/>
        <end position="222"/>
    </location>
</feature>
<dbReference type="GO" id="GO:0008203">
    <property type="term" value="P:cholesterol metabolic process"/>
    <property type="evidence" value="ECO:0007669"/>
    <property type="project" value="InterPro"/>
</dbReference>
<dbReference type="EMBL" id="JH712336">
    <property type="protein sequence ID" value="EFO18000.1"/>
    <property type="molecule type" value="Genomic_DNA"/>
</dbReference>
<feature type="transmembrane region" description="Helical" evidence="1">
    <location>
        <begin position="50"/>
        <end position="68"/>
    </location>
</feature>
<keyword evidence="1" id="KW-1133">Transmembrane helix</keyword>
<dbReference type="Pfam" id="PF07859">
    <property type="entry name" value="Abhydrolase_3"/>
    <property type="match status" value="1"/>
</dbReference>